<dbReference type="InterPro" id="IPR021109">
    <property type="entry name" value="Peptidase_aspartic_dom_sf"/>
</dbReference>
<gene>
    <name evidence="1" type="ORF">G4P62_008792</name>
</gene>
<dbReference type="InterPro" id="IPR050951">
    <property type="entry name" value="Retrovirus_Pol_polyprotein"/>
</dbReference>
<sequence>MGQEAENIFRSFVFDDVAHRDDFDRVLAKLNEYFIPRRNVIHERACFHQRTQRPGEKVETFIRALYELSEHCEFGAARDENTRDRIVVGVLDKEVSRKLQLAKDLTLTLTIETVRQAEEITTQINLQGGAAGGSVNEIKRDRGKYRTPRNKLKDKAQQRQQCGRCGKPGRDAEEMCPARGSTCNSCQKVCHWRKMCRTKKVVREVVTELADQPQSYFLGAVNKMAGENEHWFIKLLIGLTPLEFKIDTGADVKIISEEAYLSITLTPLLQPTHILLDSPGGGGIKCIGRIQSSVTYKGKKYLLTAYDAHGRSVNNLLSREKSVEMKLVRIIEEAIHQQVRPCGGPFGDYGTLKTEPVKIELKENVAPYAVFTARRVPLPMLPKVKEELQRMEKTE</sequence>
<protein>
    <submittedName>
        <fullName evidence="1">LOC107383513-like protein</fullName>
    </submittedName>
</protein>
<evidence type="ECO:0000313" key="1">
    <source>
        <dbReference type="EMBL" id="KAF7222047.1"/>
    </source>
</evidence>
<evidence type="ECO:0000313" key="2">
    <source>
        <dbReference type="Proteomes" id="UP000822369"/>
    </source>
</evidence>
<accession>A0A9D2YL91</accession>
<dbReference type="KEGG" id="nfu:107383513"/>
<proteinExistence type="predicted"/>
<dbReference type="EMBL" id="JAAVVJ010000005">
    <property type="protein sequence ID" value="KAF7222047.1"/>
    <property type="molecule type" value="Genomic_DNA"/>
</dbReference>
<comment type="caution">
    <text evidence="1">The sequence shown here is derived from an EMBL/GenBank/DDBJ whole genome shotgun (WGS) entry which is preliminary data.</text>
</comment>
<dbReference type="SUPFAM" id="SSF50630">
    <property type="entry name" value="Acid proteases"/>
    <property type="match status" value="1"/>
</dbReference>
<dbReference type="OMA" id="ENCEFRD"/>
<dbReference type="Proteomes" id="UP000822369">
    <property type="component" value="Chromosome 5"/>
</dbReference>
<organism evidence="1 2">
    <name type="scientific">Nothobranchius furzeri</name>
    <name type="common">Turquoise killifish</name>
    <dbReference type="NCBI Taxonomy" id="105023"/>
    <lineage>
        <taxon>Eukaryota</taxon>
        <taxon>Metazoa</taxon>
        <taxon>Chordata</taxon>
        <taxon>Craniata</taxon>
        <taxon>Vertebrata</taxon>
        <taxon>Euteleostomi</taxon>
        <taxon>Actinopterygii</taxon>
        <taxon>Neopterygii</taxon>
        <taxon>Teleostei</taxon>
        <taxon>Neoteleostei</taxon>
        <taxon>Acanthomorphata</taxon>
        <taxon>Ovalentaria</taxon>
        <taxon>Atherinomorphae</taxon>
        <taxon>Cyprinodontiformes</taxon>
        <taxon>Nothobranchiidae</taxon>
        <taxon>Nothobranchius</taxon>
    </lineage>
</organism>
<reference evidence="1" key="1">
    <citation type="submission" date="2020-03" db="EMBL/GenBank/DDBJ databases">
        <title>Intra-Species Differences in Population Size shape Life History and Genome Evolution.</title>
        <authorList>
            <person name="Willemsen D."/>
            <person name="Cui R."/>
            <person name="Valenzano D.R."/>
        </authorList>
    </citation>
    <scope>NUCLEOTIDE SEQUENCE</scope>
    <source>
        <strain evidence="1">GRZ</strain>
        <tissue evidence="1">Whole</tissue>
    </source>
</reference>
<name>A0A9D2YL91_NOTFU</name>
<dbReference type="OrthoDB" id="775972at2759"/>
<dbReference type="AlphaFoldDB" id="A0A9D2YL91"/>
<dbReference type="Gene3D" id="2.40.70.10">
    <property type="entry name" value="Acid Proteases"/>
    <property type="match status" value="1"/>
</dbReference>
<dbReference type="PANTHER" id="PTHR37984">
    <property type="entry name" value="PROTEIN CBG26694"/>
    <property type="match status" value="1"/>
</dbReference>
<dbReference type="PANTHER" id="PTHR37984:SF9">
    <property type="entry name" value="INTEGRASE CATALYTIC DOMAIN-CONTAINING PROTEIN"/>
    <property type="match status" value="1"/>
</dbReference>